<dbReference type="SMART" id="SM00028">
    <property type="entry name" value="TPR"/>
    <property type="match status" value="3"/>
</dbReference>
<dbReference type="EMBL" id="JAPFFF010000007">
    <property type="protein sequence ID" value="KAK8885687.1"/>
    <property type="molecule type" value="Genomic_DNA"/>
</dbReference>
<evidence type="ECO:0000256" key="1">
    <source>
        <dbReference type="ARBA" id="ARBA00022737"/>
    </source>
</evidence>
<evidence type="ECO:0000256" key="2">
    <source>
        <dbReference type="SAM" id="MobiDB-lite"/>
    </source>
</evidence>
<dbReference type="InterPro" id="IPR019734">
    <property type="entry name" value="TPR_rpt"/>
</dbReference>
<protein>
    <recommendedName>
        <fullName evidence="5">TPR Domain containing protein</fullName>
    </recommendedName>
</protein>
<dbReference type="Gene3D" id="1.25.40.10">
    <property type="entry name" value="Tetratricopeptide repeat domain"/>
    <property type="match status" value="2"/>
</dbReference>
<evidence type="ECO:0008006" key="5">
    <source>
        <dbReference type="Google" id="ProtNLM"/>
    </source>
</evidence>
<dbReference type="Pfam" id="PF14559">
    <property type="entry name" value="TPR_19"/>
    <property type="match status" value="1"/>
</dbReference>
<reference evidence="3 4" key="1">
    <citation type="submission" date="2024-04" db="EMBL/GenBank/DDBJ databases">
        <title>Tritrichomonas musculus Genome.</title>
        <authorList>
            <person name="Alves-Ferreira E."/>
            <person name="Grigg M."/>
            <person name="Lorenzi H."/>
            <person name="Galac M."/>
        </authorList>
    </citation>
    <scope>NUCLEOTIDE SEQUENCE [LARGE SCALE GENOMIC DNA]</scope>
    <source>
        <strain evidence="3 4">EAF2021</strain>
    </source>
</reference>
<sequence length="690" mass="78291">MMIHEAPAGFFLGSAALTLKSYPYYNINPAQDYNEKKNNYPIQQPRHHRSNSESWLDHSIPSIDEFDTNIEMLLPKSLLKEFDVEPDTPRQQSGSNPPSTEAIEKLESIISEQGADSGKRSIVNLVKSQTDPKEQGKTLRNAAEMAKRLSEVPLSLEFYALSTSYDSATPASWIDRAKLLDEIGEYEKADEVLEEGIFQVQHCEQLIRKLLKSYERKNQHEYARKLLGSLISSSKIDKETILVEGALFELRQGHVEEAMLILRSVKGQNGWKPNIYSELVQYFERSGLIMNVFDIVEEGAKLNPRNAIICQSLLKNQRDPKEAINILKESSRKWTNEFTDKMTTIVCESLAANGYLSLMRTLLAEASAVCSPKQRYKLLFTASTIELIYGDASLSPLLLERTLSITPFKSKPMVLILLAKVYELNQEYELAQQLFERAASEFSAEWRVFLELAQFHVHRGDIPKAISVLTEALKTHNGSGRLWAFRVQLEAFNSAESQITVLKNAIQAVPKSGEVWCEAARIALNPQTEYFNIQSAKQFLEFAYRFTPQHGDSLVEMLRVEILEKGFDADFSEIQKKFICSEGNYGLLFIYIRKLYDRPLTEVFNDAVREVKEDIARNSKLYARAIARSSFVVRSIFEEEEKFKQSKEAEPSTKFAFGLTNIGQMILNPSLCTNPEQFLAIVLGTSASGQ</sequence>
<dbReference type="PANTHER" id="PTHR11246:SF20">
    <property type="entry name" value="TPR-CONTAINING PROTEIN DDB_G0280363"/>
    <property type="match status" value="1"/>
</dbReference>
<evidence type="ECO:0000313" key="4">
    <source>
        <dbReference type="Proteomes" id="UP001470230"/>
    </source>
</evidence>
<dbReference type="SUPFAM" id="SSF48452">
    <property type="entry name" value="TPR-like"/>
    <property type="match status" value="1"/>
</dbReference>
<name>A0ABR2K448_9EUKA</name>
<keyword evidence="4" id="KW-1185">Reference proteome</keyword>
<gene>
    <name evidence="3" type="ORF">M9Y10_041139</name>
</gene>
<dbReference type="InterPro" id="IPR045075">
    <property type="entry name" value="Syf1-like"/>
</dbReference>
<dbReference type="InterPro" id="IPR011990">
    <property type="entry name" value="TPR-like_helical_dom_sf"/>
</dbReference>
<comment type="caution">
    <text evidence="3">The sequence shown here is derived from an EMBL/GenBank/DDBJ whole genome shotgun (WGS) entry which is preliminary data.</text>
</comment>
<evidence type="ECO:0000313" key="3">
    <source>
        <dbReference type="EMBL" id="KAK8885687.1"/>
    </source>
</evidence>
<feature type="region of interest" description="Disordered" evidence="2">
    <location>
        <begin position="35"/>
        <end position="54"/>
    </location>
</feature>
<organism evidence="3 4">
    <name type="scientific">Tritrichomonas musculus</name>
    <dbReference type="NCBI Taxonomy" id="1915356"/>
    <lineage>
        <taxon>Eukaryota</taxon>
        <taxon>Metamonada</taxon>
        <taxon>Parabasalia</taxon>
        <taxon>Tritrichomonadida</taxon>
        <taxon>Tritrichomonadidae</taxon>
        <taxon>Tritrichomonas</taxon>
    </lineage>
</organism>
<keyword evidence="1" id="KW-0677">Repeat</keyword>
<accession>A0ABR2K448</accession>
<dbReference type="Proteomes" id="UP001470230">
    <property type="component" value="Unassembled WGS sequence"/>
</dbReference>
<proteinExistence type="predicted"/>
<dbReference type="PANTHER" id="PTHR11246">
    <property type="entry name" value="PRE-MRNA SPLICING FACTOR"/>
    <property type="match status" value="1"/>
</dbReference>